<dbReference type="InterPro" id="IPR036291">
    <property type="entry name" value="NAD(P)-bd_dom_sf"/>
</dbReference>
<dbReference type="Gene3D" id="3.40.50.720">
    <property type="entry name" value="NAD(P)-binding Rossmann-like Domain"/>
    <property type="match status" value="1"/>
</dbReference>
<name>A0A5B2WNP7_9PSEU</name>
<protein>
    <submittedName>
        <fullName evidence="1">SDR family NAD(P)-dependent oxidoreductase</fullName>
    </submittedName>
</protein>
<comment type="caution">
    <text evidence="1">The sequence shown here is derived from an EMBL/GenBank/DDBJ whole genome shotgun (WGS) entry which is preliminary data.</text>
</comment>
<dbReference type="Pfam" id="PF00106">
    <property type="entry name" value="adh_short"/>
    <property type="match status" value="1"/>
</dbReference>
<dbReference type="PRINTS" id="PR01397">
    <property type="entry name" value="DHBDHDRGNASE"/>
</dbReference>
<reference evidence="1 2" key="1">
    <citation type="submission" date="2019-09" db="EMBL/GenBank/DDBJ databases">
        <title>Goodfellowia gen. nov., a new genus of the Pseudonocardineae related to Actinoalloteichus, containing Goodfellowia coeruleoviolacea gen. nov., comb. nov. gen. nov., comb. nov.</title>
        <authorList>
            <person name="Labeda D."/>
        </authorList>
    </citation>
    <scope>NUCLEOTIDE SEQUENCE [LARGE SCALE GENOMIC DNA]</scope>
    <source>
        <strain evidence="1 2">AN110305</strain>
    </source>
</reference>
<accession>A0A5B2WNP7</accession>
<dbReference type="InterPro" id="IPR003560">
    <property type="entry name" value="DHB_DH"/>
</dbReference>
<dbReference type="PANTHER" id="PTHR43431:SF1">
    <property type="entry name" value="OS08G0476300 PROTEIN"/>
    <property type="match status" value="1"/>
</dbReference>
<dbReference type="GO" id="GO:0008667">
    <property type="term" value="F:2,3-dihydro-2,3-dihydroxybenzoate dehydrogenase activity"/>
    <property type="evidence" value="ECO:0007669"/>
    <property type="project" value="InterPro"/>
</dbReference>
<proteinExistence type="predicted"/>
<dbReference type="SUPFAM" id="SSF51735">
    <property type="entry name" value="NAD(P)-binding Rossmann-fold domains"/>
    <property type="match status" value="1"/>
</dbReference>
<evidence type="ECO:0000313" key="1">
    <source>
        <dbReference type="EMBL" id="KAA2252420.1"/>
    </source>
</evidence>
<keyword evidence="2" id="KW-1185">Reference proteome</keyword>
<dbReference type="AlphaFoldDB" id="A0A5B2WNP7"/>
<sequence length="228" mass="23751">MRSGDARMNTTKGSALIVGAGPGLGRSLAAAFAGDGHRVALIGRDGPRLKTLADDLVDAGHSAVAYSADAAAPGLLATVLAEAVDDLGEPDVLVYNAAFARPDRPTGISVEDWATSFAVNVTGAAVAATTVIPMLREGRGTVLFTGGGMALNPSPDYTSLSVGKAALRAYAHALHEEQREAGVHVTTVTIRGFLSPGDARFDPDVVAESYLELHHRPQDQWRAEYVYG</sequence>
<organism evidence="1 2">
    <name type="scientific">Solihabitans fulvus</name>
    <dbReference type="NCBI Taxonomy" id="1892852"/>
    <lineage>
        <taxon>Bacteria</taxon>
        <taxon>Bacillati</taxon>
        <taxon>Actinomycetota</taxon>
        <taxon>Actinomycetes</taxon>
        <taxon>Pseudonocardiales</taxon>
        <taxon>Pseudonocardiaceae</taxon>
        <taxon>Solihabitans</taxon>
    </lineage>
</organism>
<dbReference type="GO" id="GO:0019290">
    <property type="term" value="P:siderophore biosynthetic process"/>
    <property type="evidence" value="ECO:0007669"/>
    <property type="project" value="InterPro"/>
</dbReference>
<dbReference type="PANTHER" id="PTHR43431">
    <property type="entry name" value="OXIDOREDUCTASE, SHORT CHAIN DEHYDROGENASE/REDUCTASE FAMILY (AFU_ORTHOLOGUE AFUA_5G14000)"/>
    <property type="match status" value="1"/>
</dbReference>
<evidence type="ECO:0000313" key="2">
    <source>
        <dbReference type="Proteomes" id="UP000323454"/>
    </source>
</evidence>
<dbReference type="Proteomes" id="UP000323454">
    <property type="component" value="Unassembled WGS sequence"/>
</dbReference>
<reference evidence="1 2" key="2">
    <citation type="submission" date="2019-09" db="EMBL/GenBank/DDBJ databases">
        <authorList>
            <person name="Jin C."/>
        </authorList>
    </citation>
    <scope>NUCLEOTIDE SEQUENCE [LARGE SCALE GENOMIC DNA]</scope>
    <source>
        <strain evidence="1 2">AN110305</strain>
    </source>
</reference>
<dbReference type="OrthoDB" id="9799818at2"/>
<dbReference type="EMBL" id="VUOB01000075">
    <property type="protein sequence ID" value="KAA2252420.1"/>
    <property type="molecule type" value="Genomic_DNA"/>
</dbReference>
<dbReference type="InterPro" id="IPR002347">
    <property type="entry name" value="SDR_fam"/>
</dbReference>
<gene>
    <name evidence="1" type="ORF">F0L68_35855</name>
</gene>